<feature type="compositionally biased region" description="Acidic residues" evidence="1">
    <location>
        <begin position="237"/>
        <end position="249"/>
    </location>
</feature>
<dbReference type="Pfam" id="PF19609">
    <property type="entry name" value="DUF6114"/>
    <property type="match status" value="1"/>
</dbReference>
<organism evidence="3 4">
    <name type="scientific">Nocardiopsis tropica</name>
    <dbReference type="NCBI Taxonomy" id="109330"/>
    <lineage>
        <taxon>Bacteria</taxon>
        <taxon>Bacillati</taxon>
        <taxon>Actinomycetota</taxon>
        <taxon>Actinomycetes</taxon>
        <taxon>Streptosporangiales</taxon>
        <taxon>Nocardiopsidaceae</taxon>
        <taxon>Nocardiopsis</taxon>
    </lineage>
</organism>
<keyword evidence="2" id="KW-0472">Membrane</keyword>
<feature type="transmembrane region" description="Helical" evidence="2">
    <location>
        <begin position="24"/>
        <end position="47"/>
    </location>
</feature>
<dbReference type="RefSeq" id="WP_352986528.1">
    <property type="nucleotide sequence ID" value="NZ_JBEQNA010000019.1"/>
</dbReference>
<evidence type="ECO:0000313" key="3">
    <source>
        <dbReference type="EMBL" id="MES0837660.1"/>
    </source>
</evidence>
<keyword evidence="4" id="KW-1185">Reference proteome</keyword>
<feature type="region of interest" description="Disordered" evidence="1">
    <location>
        <begin position="225"/>
        <end position="292"/>
    </location>
</feature>
<dbReference type="InterPro" id="IPR046096">
    <property type="entry name" value="DUF6114"/>
</dbReference>
<keyword evidence="2" id="KW-0812">Transmembrane</keyword>
<comment type="caution">
    <text evidence="3">The sequence shown here is derived from an EMBL/GenBank/DDBJ whole genome shotgun (WGS) entry which is preliminary data.</text>
</comment>
<accession>A0ABV2A488</accession>
<feature type="region of interest" description="Disordered" evidence="1">
    <location>
        <begin position="135"/>
        <end position="196"/>
    </location>
</feature>
<name>A0ABV2A488_9ACTN</name>
<feature type="transmembrane region" description="Helical" evidence="2">
    <location>
        <begin position="53"/>
        <end position="78"/>
    </location>
</feature>
<feature type="compositionally biased region" description="Low complexity" evidence="1">
    <location>
        <begin position="153"/>
        <end position="167"/>
    </location>
</feature>
<reference evidence="3 4" key="1">
    <citation type="submission" date="2024-06" db="EMBL/GenBank/DDBJ databases">
        <authorList>
            <person name="Bataeva Y.V."/>
            <person name="Grigorian L.N."/>
            <person name="Solomentsev V.I."/>
        </authorList>
    </citation>
    <scope>NUCLEOTIDE SEQUENCE [LARGE SCALE GENOMIC DNA]</scope>
    <source>
        <strain evidence="4">SCPM-O-B-12605 (RCAM04882)</strain>
    </source>
</reference>
<keyword evidence="2" id="KW-1133">Transmembrane helix</keyword>
<proteinExistence type="predicted"/>
<evidence type="ECO:0000256" key="1">
    <source>
        <dbReference type="SAM" id="MobiDB-lite"/>
    </source>
</evidence>
<feature type="compositionally biased region" description="Acidic residues" evidence="1">
    <location>
        <begin position="268"/>
        <end position="290"/>
    </location>
</feature>
<dbReference type="Proteomes" id="UP001432401">
    <property type="component" value="Unassembled WGS sequence"/>
</dbReference>
<feature type="transmembrane region" description="Helical" evidence="2">
    <location>
        <begin position="85"/>
        <end position="101"/>
    </location>
</feature>
<evidence type="ECO:0000256" key="2">
    <source>
        <dbReference type="SAM" id="Phobius"/>
    </source>
</evidence>
<dbReference type="EMBL" id="JBEQNB010000019">
    <property type="protein sequence ID" value="MES0837660.1"/>
    <property type="molecule type" value="Genomic_DNA"/>
</dbReference>
<sequence>MTHALTLLRTGRGRFRDWRRSRPFWGGVLLVAAGVELLLAPAAQSLILPIDLIVYAGIAGVSGALIAALLITLGALSWLQPAQHVFFGLVGLALALVSFVTSNFGGFVIGMLLGIVGGSLVFAWAPGVRRRSRGRRRAATAGASGPVPEEADASGSGSAEAVPGAGSAEEDDGAGGGVPPAAAGAPGEGGVADTRPRTGPLAALALPLAVAVVLAGAPAPTLGWPWDWFAPPGGGEEQPEDAPSEDPSEEPSAGPTGEPPEPGGNPGEDGEPQEPGEDEEPEEEPEEETGADPAACELLSGESALAGSEEEFLEAVEACRAARDEGELPDVPVDEDHDCFQGSVRTSGLTADTLTMRGARYDGVVECPTADGPRRYIMLSMRQADVDNGELWFEDGGTRMSLGLPTMNLTGDVRLHITRMHVRLLGIPLTFTPDFPPPLLLPFMIVTDVEVDNPMAGTDSMTIPNLNGQYGGGG</sequence>
<evidence type="ECO:0000313" key="4">
    <source>
        <dbReference type="Proteomes" id="UP001432401"/>
    </source>
</evidence>
<feature type="transmembrane region" description="Helical" evidence="2">
    <location>
        <begin position="107"/>
        <end position="127"/>
    </location>
</feature>
<protein>
    <submittedName>
        <fullName evidence="3">DUF6114 domain-containing protein</fullName>
    </submittedName>
</protein>
<gene>
    <name evidence="3" type="ORF">ABUK86_28065</name>
</gene>